<organism evidence="13 14">
    <name type="scientific">Paspalum notatum var. saurae</name>
    <dbReference type="NCBI Taxonomy" id="547442"/>
    <lineage>
        <taxon>Eukaryota</taxon>
        <taxon>Viridiplantae</taxon>
        <taxon>Streptophyta</taxon>
        <taxon>Embryophyta</taxon>
        <taxon>Tracheophyta</taxon>
        <taxon>Spermatophyta</taxon>
        <taxon>Magnoliopsida</taxon>
        <taxon>Liliopsida</taxon>
        <taxon>Poales</taxon>
        <taxon>Poaceae</taxon>
        <taxon>PACMAD clade</taxon>
        <taxon>Panicoideae</taxon>
        <taxon>Andropogonodae</taxon>
        <taxon>Paspaleae</taxon>
        <taxon>Paspalinae</taxon>
        <taxon>Paspalum</taxon>
    </lineage>
</organism>
<dbReference type="InterPro" id="IPR038408">
    <property type="entry name" value="GNK2_sf"/>
</dbReference>
<evidence type="ECO:0000256" key="1">
    <source>
        <dbReference type="ARBA" id="ARBA00022527"/>
    </source>
</evidence>
<dbReference type="Proteomes" id="UP001341281">
    <property type="component" value="Chromosome 03"/>
</dbReference>
<evidence type="ECO:0000256" key="3">
    <source>
        <dbReference type="ARBA" id="ARBA00022729"/>
    </source>
</evidence>
<dbReference type="Gene3D" id="3.30.200.20">
    <property type="entry name" value="Phosphorylase Kinase, domain 1"/>
    <property type="match status" value="1"/>
</dbReference>
<dbReference type="PROSITE" id="PS00108">
    <property type="entry name" value="PROTEIN_KINASE_ST"/>
    <property type="match status" value="1"/>
</dbReference>
<dbReference type="Gene3D" id="1.10.510.10">
    <property type="entry name" value="Transferase(Phosphotransferase) domain 1"/>
    <property type="match status" value="1"/>
</dbReference>
<dbReference type="Pfam" id="PF07714">
    <property type="entry name" value="PK_Tyr_Ser-Thr"/>
    <property type="match status" value="1"/>
</dbReference>
<dbReference type="CDD" id="cd23509">
    <property type="entry name" value="Gnk2-like"/>
    <property type="match status" value="1"/>
</dbReference>
<comment type="similarity">
    <text evidence="10">Belongs to the protein kinase superfamily.</text>
</comment>
<dbReference type="AlphaFoldDB" id="A0AAQ3T4J5"/>
<evidence type="ECO:0000256" key="5">
    <source>
        <dbReference type="ARBA" id="ARBA00022741"/>
    </source>
</evidence>
<dbReference type="Pfam" id="PF01657">
    <property type="entry name" value="Stress-antifung"/>
    <property type="match status" value="1"/>
</dbReference>
<proteinExistence type="inferred from homology"/>
<reference evidence="13 14" key="1">
    <citation type="submission" date="2024-02" db="EMBL/GenBank/DDBJ databases">
        <title>High-quality chromosome-scale genome assembly of Pensacola bahiagrass (Paspalum notatum Flugge var. saurae).</title>
        <authorList>
            <person name="Vega J.M."/>
            <person name="Podio M."/>
            <person name="Orjuela J."/>
            <person name="Siena L.A."/>
            <person name="Pessino S.C."/>
            <person name="Combes M.C."/>
            <person name="Mariac C."/>
            <person name="Albertini E."/>
            <person name="Pupilli F."/>
            <person name="Ortiz J.P.A."/>
            <person name="Leblanc O."/>
        </authorList>
    </citation>
    <scope>NUCLEOTIDE SEQUENCE [LARGE SCALE GENOMIC DNA]</scope>
    <source>
        <strain evidence="13">R1</strain>
        <tissue evidence="13">Leaf</tissue>
    </source>
</reference>
<keyword evidence="6" id="KW-0418">Kinase</keyword>
<evidence type="ECO:0000256" key="9">
    <source>
        <dbReference type="PROSITE-ProRule" id="PRU10141"/>
    </source>
</evidence>
<dbReference type="PROSITE" id="PS51473">
    <property type="entry name" value="GNK2"/>
    <property type="match status" value="1"/>
</dbReference>
<dbReference type="SUPFAM" id="SSF56112">
    <property type="entry name" value="Protein kinase-like (PK-like)"/>
    <property type="match status" value="1"/>
</dbReference>
<dbReference type="GO" id="GO:0004674">
    <property type="term" value="F:protein serine/threonine kinase activity"/>
    <property type="evidence" value="ECO:0007669"/>
    <property type="project" value="UniProtKB-KW"/>
</dbReference>
<feature type="binding site" evidence="9">
    <location>
        <position position="188"/>
    </location>
    <ligand>
        <name>ATP</name>
        <dbReference type="ChEBI" id="CHEBI:30616"/>
    </ligand>
</feature>
<evidence type="ECO:0000256" key="10">
    <source>
        <dbReference type="RuleBase" id="RU000304"/>
    </source>
</evidence>
<evidence type="ECO:0000259" key="12">
    <source>
        <dbReference type="PROSITE" id="PS51473"/>
    </source>
</evidence>
<dbReference type="InterPro" id="IPR011009">
    <property type="entry name" value="Kinase-like_dom_sf"/>
</dbReference>
<keyword evidence="2" id="KW-0808">Transferase</keyword>
<dbReference type="PANTHER" id="PTHR27006">
    <property type="entry name" value="PROMASTIGOTE SURFACE ANTIGEN PROTEIN PSA"/>
    <property type="match status" value="1"/>
</dbReference>
<keyword evidence="14" id="KW-1185">Reference proteome</keyword>
<feature type="domain" description="Protein kinase" evidence="11">
    <location>
        <begin position="160"/>
        <end position="415"/>
    </location>
</feature>
<keyword evidence="1 10" id="KW-0723">Serine/threonine-protein kinase</keyword>
<evidence type="ECO:0000256" key="2">
    <source>
        <dbReference type="ARBA" id="ARBA00022679"/>
    </source>
</evidence>
<keyword evidence="8" id="KW-0325">Glycoprotein</keyword>
<dbReference type="PROSITE" id="PS50011">
    <property type="entry name" value="PROTEIN_KINASE_DOM"/>
    <property type="match status" value="1"/>
</dbReference>
<evidence type="ECO:0000313" key="14">
    <source>
        <dbReference type="Proteomes" id="UP001341281"/>
    </source>
</evidence>
<dbReference type="InterPro" id="IPR017441">
    <property type="entry name" value="Protein_kinase_ATP_BS"/>
</dbReference>
<sequence>MGSVDATDARFSAAVKGIFTALVDHAAAAAASNSTRREYFATAVMDFDPKIYGLAQCAPDLSPVQCYDCLGQLVSVASEQQYQSGRPSGISVFVVWCQLRFSVSPLYEGRAMLQLPAPAPPPEASLAPPTSESGSALKKMERVHCTIFDLPTLQEATEHFSENNKLGDGSSGAVYKGILSDGQEIAVKTLLGGTGHGLHQLHKEVMALAELQHKNLVRLHGFCSHGNETLLVYEFIKNGSLGTFLSGMRIIHQDLKANNILLDDDMEPKIARSGLATLPVAEADAHPRKARAVGTSGYMASEHAKDGSCLSPKIDIFSFGVLALEIVTRRSNCRSDDHGPVNLLTDVWGHWIKGTISQMLHQSLDGYARNQALRCIHIGLLCVQQDPKHRPDASTVVFMLTRDSMELQPPSQPAFFFRRQPPLAASLYDRPDFLLQQGISVNGFTLTDESYPR</sequence>
<accession>A0AAQ3T4J5</accession>
<keyword evidence="5 9" id="KW-0547">Nucleotide-binding</keyword>
<dbReference type="PANTHER" id="PTHR27006:SF634">
    <property type="entry name" value="RECEPTOR-LIKE SERINE_THREONINE-PROTEIN KINASE"/>
    <property type="match status" value="1"/>
</dbReference>
<dbReference type="PROSITE" id="PS00107">
    <property type="entry name" value="PROTEIN_KINASE_ATP"/>
    <property type="match status" value="1"/>
</dbReference>
<evidence type="ECO:0000256" key="7">
    <source>
        <dbReference type="ARBA" id="ARBA00022840"/>
    </source>
</evidence>
<dbReference type="Pfam" id="PF00069">
    <property type="entry name" value="Pkinase"/>
    <property type="match status" value="1"/>
</dbReference>
<dbReference type="InterPro" id="IPR002902">
    <property type="entry name" value="GNK2"/>
</dbReference>
<dbReference type="InterPro" id="IPR000719">
    <property type="entry name" value="Prot_kinase_dom"/>
</dbReference>
<name>A0AAQ3T4J5_PASNO</name>
<dbReference type="FunFam" id="3.30.200.20:FF:000466">
    <property type="entry name" value="Putative LRR receptor-like serine/threonine-protein kinase"/>
    <property type="match status" value="1"/>
</dbReference>
<feature type="domain" description="Gnk2-homologous" evidence="12">
    <location>
        <begin position="1"/>
        <end position="106"/>
    </location>
</feature>
<evidence type="ECO:0000256" key="6">
    <source>
        <dbReference type="ARBA" id="ARBA00022777"/>
    </source>
</evidence>
<protein>
    <submittedName>
        <fullName evidence="13">Uncharacterized protein</fullName>
    </submittedName>
</protein>
<dbReference type="SMART" id="SM00220">
    <property type="entry name" value="S_TKc"/>
    <property type="match status" value="1"/>
</dbReference>
<gene>
    <name evidence="13" type="ORF">U9M48_015492</name>
</gene>
<evidence type="ECO:0000259" key="11">
    <source>
        <dbReference type="PROSITE" id="PS50011"/>
    </source>
</evidence>
<dbReference type="Gene3D" id="3.30.430.20">
    <property type="entry name" value="Gnk2 domain, C-X8-C-X2-C motif"/>
    <property type="match status" value="1"/>
</dbReference>
<keyword evidence="7 9" id="KW-0067">ATP-binding</keyword>
<keyword evidence="3" id="KW-0732">Signal</keyword>
<keyword evidence="4" id="KW-0677">Repeat</keyword>
<dbReference type="InterPro" id="IPR001245">
    <property type="entry name" value="Ser-Thr/Tyr_kinase_cat_dom"/>
</dbReference>
<dbReference type="GO" id="GO:0005524">
    <property type="term" value="F:ATP binding"/>
    <property type="evidence" value="ECO:0007669"/>
    <property type="project" value="UniProtKB-UniRule"/>
</dbReference>
<dbReference type="InterPro" id="IPR008271">
    <property type="entry name" value="Ser/Thr_kinase_AS"/>
</dbReference>
<dbReference type="EMBL" id="CP144747">
    <property type="protein sequence ID" value="WVZ66240.1"/>
    <property type="molecule type" value="Genomic_DNA"/>
</dbReference>
<evidence type="ECO:0000313" key="13">
    <source>
        <dbReference type="EMBL" id="WVZ66240.1"/>
    </source>
</evidence>
<evidence type="ECO:0000256" key="4">
    <source>
        <dbReference type="ARBA" id="ARBA00022737"/>
    </source>
</evidence>
<evidence type="ECO:0000256" key="8">
    <source>
        <dbReference type="ARBA" id="ARBA00023180"/>
    </source>
</evidence>